<comment type="caution">
    <text evidence="1">The sequence shown here is derived from an EMBL/GenBank/DDBJ whole genome shotgun (WGS) entry which is preliminary data.</text>
</comment>
<proteinExistence type="predicted"/>
<reference evidence="1" key="1">
    <citation type="journal article" date="2023" name="G3 (Bethesda)">
        <title>A reference genome for the long-term kleptoplast-retaining sea slug Elysia crispata morphotype clarki.</title>
        <authorList>
            <person name="Eastman K.E."/>
            <person name="Pendleton A.L."/>
            <person name="Shaikh M.A."/>
            <person name="Suttiyut T."/>
            <person name="Ogas R."/>
            <person name="Tomko P."/>
            <person name="Gavelis G."/>
            <person name="Widhalm J.R."/>
            <person name="Wisecaver J.H."/>
        </authorList>
    </citation>
    <scope>NUCLEOTIDE SEQUENCE</scope>
    <source>
        <strain evidence="1">ECLA1</strain>
    </source>
</reference>
<gene>
    <name evidence="1" type="ORF">RRG08_016910</name>
</gene>
<dbReference type="Proteomes" id="UP001283361">
    <property type="component" value="Unassembled WGS sequence"/>
</dbReference>
<dbReference type="AlphaFoldDB" id="A0AAE1DFJ7"/>
<evidence type="ECO:0000313" key="1">
    <source>
        <dbReference type="EMBL" id="KAK3768015.1"/>
    </source>
</evidence>
<evidence type="ECO:0000313" key="2">
    <source>
        <dbReference type="Proteomes" id="UP001283361"/>
    </source>
</evidence>
<organism evidence="1 2">
    <name type="scientific">Elysia crispata</name>
    <name type="common">lettuce slug</name>
    <dbReference type="NCBI Taxonomy" id="231223"/>
    <lineage>
        <taxon>Eukaryota</taxon>
        <taxon>Metazoa</taxon>
        <taxon>Spiralia</taxon>
        <taxon>Lophotrochozoa</taxon>
        <taxon>Mollusca</taxon>
        <taxon>Gastropoda</taxon>
        <taxon>Heterobranchia</taxon>
        <taxon>Euthyneura</taxon>
        <taxon>Panpulmonata</taxon>
        <taxon>Sacoglossa</taxon>
        <taxon>Placobranchoidea</taxon>
        <taxon>Plakobranchidae</taxon>
        <taxon>Elysia</taxon>
    </lineage>
</organism>
<name>A0AAE1DFJ7_9GAST</name>
<sequence>MEVRERTCLLERTVNKLIEAGTPEKMPYYPCRRYRLLIYAKNKKDLIDSQNSHRIGLVGLDVKGASCVNLSFSNKYILSRAAIFHFLNKEYELHLLPVYAP</sequence>
<protein>
    <submittedName>
        <fullName evidence="1">Uncharacterized protein</fullName>
    </submittedName>
</protein>
<accession>A0AAE1DFJ7</accession>
<keyword evidence="2" id="KW-1185">Reference proteome</keyword>
<dbReference type="EMBL" id="JAWDGP010004080">
    <property type="protein sequence ID" value="KAK3768015.1"/>
    <property type="molecule type" value="Genomic_DNA"/>
</dbReference>